<dbReference type="GO" id="GO:0006402">
    <property type="term" value="P:mRNA catabolic process"/>
    <property type="evidence" value="ECO:0007669"/>
    <property type="project" value="TreeGrafter"/>
</dbReference>
<dbReference type="Proteomes" id="UP000015241">
    <property type="component" value="Unassembled WGS sequence"/>
</dbReference>
<feature type="domain" description="RNB" evidence="2">
    <location>
        <begin position="484"/>
        <end position="833"/>
    </location>
</feature>
<dbReference type="STRING" id="743788.S8F2V0"/>
<feature type="compositionally biased region" description="Basic and acidic residues" evidence="1">
    <location>
        <begin position="34"/>
        <end position="44"/>
    </location>
</feature>
<dbReference type="AlphaFoldDB" id="S8F2V0"/>
<dbReference type="GO" id="GO:0000175">
    <property type="term" value="F:3'-5'-RNA exonuclease activity"/>
    <property type="evidence" value="ECO:0007669"/>
    <property type="project" value="TreeGrafter"/>
</dbReference>
<dbReference type="GO" id="GO:0003723">
    <property type="term" value="F:RNA binding"/>
    <property type="evidence" value="ECO:0007669"/>
    <property type="project" value="InterPro"/>
</dbReference>
<accession>S8F2V0</accession>
<dbReference type="InterPro" id="IPR012340">
    <property type="entry name" value="NA-bd_OB-fold"/>
</dbReference>
<dbReference type="InParanoid" id="S8F2V0"/>
<feature type="region of interest" description="Disordered" evidence="1">
    <location>
        <begin position="619"/>
        <end position="639"/>
    </location>
</feature>
<dbReference type="EMBL" id="KE504194">
    <property type="protein sequence ID" value="EPS96120.1"/>
    <property type="molecule type" value="Genomic_DNA"/>
</dbReference>
<name>S8F2V0_FOMSC</name>
<proteinExistence type="predicted"/>
<dbReference type="PANTHER" id="PTHR23355">
    <property type="entry name" value="RIBONUCLEASE"/>
    <property type="match status" value="1"/>
</dbReference>
<reference evidence="3 4" key="1">
    <citation type="journal article" date="2012" name="Science">
        <title>The Paleozoic origin of enzymatic lignin decomposition reconstructed from 31 fungal genomes.</title>
        <authorList>
            <person name="Floudas D."/>
            <person name="Binder M."/>
            <person name="Riley R."/>
            <person name="Barry K."/>
            <person name="Blanchette R.A."/>
            <person name="Henrissat B."/>
            <person name="Martinez A.T."/>
            <person name="Otillar R."/>
            <person name="Spatafora J.W."/>
            <person name="Yadav J.S."/>
            <person name="Aerts A."/>
            <person name="Benoit I."/>
            <person name="Boyd A."/>
            <person name="Carlson A."/>
            <person name="Copeland A."/>
            <person name="Coutinho P.M."/>
            <person name="de Vries R.P."/>
            <person name="Ferreira P."/>
            <person name="Findley K."/>
            <person name="Foster B."/>
            <person name="Gaskell J."/>
            <person name="Glotzer D."/>
            <person name="Gorecki P."/>
            <person name="Heitman J."/>
            <person name="Hesse C."/>
            <person name="Hori C."/>
            <person name="Igarashi K."/>
            <person name="Jurgens J.A."/>
            <person name="Kallen N."/>
            <person name="Kersten P."/>
            <person name="Kohler A."/>
            <person name="Kuees U."/>
            <person name="Kumar T.K.A."/>
            <person name="Kuo A."/>
            <person name="LaButti K."/>
            <person name="Larrondo L.F."/>
            <person name="Lindquist E."/>
            <person name="Ling A."/>
            <person name="Lombard V."/>
            <person name="Lucas S."/>
            <person name="Lundell T."/>
            <person name="Martin R."/>
            <person name="McLaughlin D.J."/>
            <person name="Morgenstern I."/>
            <person name="Morin E."/>
            <person name="Murat C."/>
            <person name="Nagy L.G."/>
            <person name="Nolan M."/>
            <person name="Ohm R.A."/>
            <person name="Patyshakuliyeva A."/>
            <person name="Rokas A."/>
            <person name="Ruiz-Duenas F.J."/>
            <person name="Sabat G."/>
            <person name="Salamov A."/>
            <person name="Samejima M."/>
            <person name="Schmutz J."/>
            <person name="Slot J.C."/>
            <person name="St John F."/>
            <person name="Stenlid J."/>
            <person name="Sun H."/>
            <person name="Sun S."/>
            <person name="Syed K."/>
            <person name="Tsang A."/>
            <person name="Wiebenga A."/>
            <person name="Young D."/>
            <person name="Pisabarro A."/>
            <person name="Eastwood D.C."/>
            <person name="Martin F."/>
            <person name="Cullen D."/>
            <person name="Grigoriev I.V."/>
            <person name="Hibbett D.S."/>
        </authorList>
    </citation>
    <scope>NUCLEOTIDE SEQUENCE</scope>
    <source>
        <strain evidence="4">FP-58527</strain>
    </source>
</reference>
<evidence type="ECO:0000256" key="1">
    <source>
        <dbReference type="SAM" id="MobiDB-lite"/>
    </source>
</evidence>
<feature type="region of interest" description="Disordered" evidence="1">
    <location>
        <begin position="1"/>
        <end position="44"/>
    </location>
</feature>
<protein>
    <recommendedName>
        <fullName evidence="2">RNB domain-containing protein</fullName>
    </recommendedName>
</protein>
<dbReference type="Pfam" id="PF00773">
    <property type="entry name" value="RNB"/>
    <property type="match status" value="1"/>
</dbReference>
<dbReference type="InterPro" id="IPR001900">
    <property type="entry name" value="RNase_II/R"/>
</dbReference>
<dbReference type="GO" id="GO:0000932">
    <property type="term" value="C:P-body"/>
    <property type="evidence" value="ECO:0007669"/>
    <property type="project" value="TreeGrafter"/>
</dbReference>
<feature type="compositionally biased region" description="Low complexity" evidence="1">
    <location>
        <begin position="7"/>
        <end position="19"/>
    </location>
</feature>
<sequence>MHRRSLAELASTSSASFSRTTKRHASNVTRNPKHTREGSLPRKTYDAIKRLNKELVYNNVKKQNAAGWGHPPHYEGETRRLREAVKRSVNPNRLPTPELQELLAAQDFSIDPQDAAVHDRTTRVPPGSLVEIRRNEIVFYGVVVQNTVENGMLKSHSLLSGGDLWPHSQSDIMIYIPGFVEPDLIARCGSDQSISLSESEINARVHVLKRMRNFEIAVEEKVADIYHRLRGAYDALRHPEPSKATTTSVDAVVRLISPRRPVDVQTRWAIHKYLFDKAHLFVAESSDFLTRSTFTVRAKNEVDDIEAVNKMVARRDPIVARFVEKARALIRASRKREQDTWRQPPSYTADNTTTFTPEELTIIRFFFAASHGTRTTQKDPFEISLSYILKRVGLYDRQNLGTASAHPFLVELGVIPPWVDPIERFHVSAEERASRGMALLKGSITHDHPASSSASAATTSTHSAYGRALGPEDFYSRDLVEHLRHDFGNLPAYVIDDIDAEELDDAISIESVPNEPDHAWLHVHIADPTSVLPPTHEIARQAFSRLETHYYLDRSYPLLPNVPQLRELSLGKDGPQVVMTFSGKVDLEGNIIEYKIRPGIIRSARKLHYDSVNEAIGEPTAPRSFPLGGEDRRPPPDAASLDKAAVDNIRFAKKFTDALVKNRILTGALQLEWSYAELALNPKPLPETPPLLNRPYLWSGFPQMDFWVGTTKTAEAGARQIVAESARLAGRIASMWFKERGVPAIRRIAAPFTEAVPGALQRALKMRDEQGFLDSFTLIGHGLLPSGATYDIVPGPHAILGIPESEGYMRTTSPLRRFLDMMTHWQIKQALLSPEQPRLFEDEWLRGVAKHVAWWETYENHAQRKHHAYWAYKCLQRWLVEHKGTPEAERFQKSLTAFVASTPVNNFYVQYWQAACFIWSLGMKADLIHLEPGGSIEVGQEVPVKIADLELGLNSTLALVKR</sequence>
<dbReference type="eggNOG" id="KOG2102">
    <property type="taxonomic scope" value="Eukaryota"/>
</dbReference>
<evidence type="ECO:0000259" key="2">
    <source>
        <dbReference type="SMART" id="SM00955"/>
    </source>
</evidence>
<dbReference type="OrthoDB" id="2285229at2759"/>
<evidence type="ECO:0000313" key="4">
    <source>
        <dbReference type="Proteomes" id="UP000015241"/>
    </source>
</evidence>
<dbReference type="PANTHER" id="PTHR23355:SF65">
    <property type="entry name" value="EXORIBONUCLEASE CYT-4, PUTATIVE (AFU_ORTHOLOGUE AFUA_7G01550)-RELATED"/>
    <property type="match status" value="1"/>
</dbReference>
<dbReference type="SUPFAM" id="SSF50249">
    <property type="entry name" value="Nucleic acid-binding proteins"/>
    <property type="match status" value="1"/>
</dbReference>
<dbReference type="SMART" id="SM00955">
    <property type="entry name" value="RNB"/>
    <property type="match status" value="1"/>
</dbReference>
<dbReference type="FunCoup" id="S8F2V0">
    <property type="interactions" value="1"/>
</dbReference>
<organism evidence="3 4">
    <name type="scientific">Fomitopsis schrenkii</name>
    <name type="common">Brown rot fungus</name>
    <dbReference type="NCBI Taxonomy" id="2126942"/>
    <lineage>
        <taxon>Eukaryota</taxon>
        <taxon>Fungi</taxon>
        <taxon>Dikarya</taxon>
        <taxon>Basidiomycota</taxon>
        <taxon>Agaricomycotina</taxon>
        <taxon>Agaricomycetes</taxon>
        <taxon>Polyporales</taxon>
        <taxon>Fomitopsis</taxon>
    </lineage>
</organism>
<keyword evidence="4" id="KW-1185">Reference proteome</keyword>
<dbReference type="HOGENOM" id="CLU_002512_2_0_1"/>
<evidence type="ECO:0000313" key="3">
    <source>
        <dbReference type="EMBL" id="EPS96120.1"/>
    </source>
</evidence>
<gene>
    <name evidence="3" type="ORF">FOMPIDRAFT_1131121</name>
</gene>
<dbReference type="InterPro" id="IPR050180">
    <property type="entry name" value="RNR_Ribonuclease"/>
</dbReference>